<keyword evidence="1" id="KW-1133">Transmembrane helix</keyword>
<dbReference type="EMBL" id="ASPP01011224">
    <property type="protein sequence ID" value="ETO21874.1"/>
    <property type="molecule type" value="Genomic_DNA"/>
</dbReference>
<name>X6N819_RETFI</name>
<gene>
    <name evidence="2" type="ORF">RFI_15330</name>
</gene>
<organism evidence="2 3">
    <name type="scientific">Reticulomyxa filosa</name>
    <dbReference type="NCBI Taxonomy" id="46433"/>
    <lineage>
        <taxon>Eukaryota</taxon>
        <taxon>Sar</taxon>
        <taxon>Rhizaria</taxon>
        <taxon>Retaria</taxon>
        <taxon>Foraminifera</taxon>
        <taxon>Monothalamids</taxon>
        <taxon>Reticulomyxidae</taxon>
        <taxon>Reticulomyxa</taxon>
    </lineage>
</organism>
<protein>
    <recommendedName>
        <fullName evidence="4">Transmembrane protein</fullName>
    </recommendedName>
</protein>
<evidence type="ECO:0008006" key="4">
    <source>
        <dbReference type="Google" id="ProtNLM"/>
    </source>
</evidence>
<accession>X6N819</accession>
<keyword evidence="3" id="KW-1185">Reference proteome</keyword>
<dbReference type="AlphaFoldDB" id="X6N819"/>
<comment type="caution">
    <text evidence="2">The sequence shown here is derived from an EMBL/GenBank/DDBJ whole genome shotgun (WGS) entry which is preliminary data.</text>
</comment>
<reference evidence="2 3" key="1">
    <citation type="journal article" date="2013" name="Curr. Biol.">
        <title>The Genome of the Foraminiferan Reticulomyxa filosa.</title>
        <authorList>
            <person name="Glockner G."/>
            <person name="Hulsmann N."/>
            <person name="Schleicher M."/>
            <person name="Noegel A.A."/>
            <person name="Eichinger L."/>
            <person name="Gallinger C."/>
            <person name="Pawlowski J."/>
            <person name="Sierra R."/>
            <person name="Euteneuer U."/>
            <person name="Pillet L."/>
            <person name="Moustafa A."/>
            <person name="Platzer M."/>
            <person name="Groth M."/>
            <person name="Szafranski K."/>
            <person name="Schliwa M."/>
        </authorList>
    </citation>
    <scope>NUCLEOTIDE SEQUENCE [LARGE SCALE GENOMIC DNA]</scope>
</reference>
<evidence type="ECO:0000313" key="2">
    <source>
        <dbReference type="EMBL" id="ETO21874.1"/>
    </source>
</evidence>
<feature type="transmembrane region" description="Helical" evidence="1">
    <location>
        <begin position="75"/>
        <end position="96"/>
    </location>
</feature>
<keyword evidence="1" id="KW-0812">Transmembrane</keyword>
<evidence type="ECO:0000256" key="1">
    <source>
        <dbReference type="SAM" id="Phobius"/>
    </source>
</evidence>
<sequence>MQISTLYHQKRNIVWHSAFNTTFSRNGQTDNYWNMLFINIQFIDILLQLKCKHLLQQCEIAINPNVDDAMNIAKLFLSFSCCFIIYIIFVCLLSVYRKQLSRYMIVLELE</sequence>
<evidence type="ECO:0000313" key="3">
    <source>
        <dbReference type="Proteomes" id="UP000023152"/>
    </source>
</evidence>
<keyword evidence="1" id="KW-0472">Membrane</keyword>
<proteinExistence type="predicted"/>
<dbReference type="Proteomes" id="UP000023152">
    <property type="component" value="Unassembled WGS sequence"/>
</dbReference>